<dbReference type="EMBL" id="JARKIE010000307">
    <property type="protein sequence ID" value="KAJ7655533.1"/>
    <property type="molecule type" value="Genomic_DNA"/>
</dbReference>
<organism evidence="2 3">
    <name type="scientific">Mycena rosella</name>
    <name type="common">Pink bonnet</name>
    <name type="synonym">Agaricus rosellus</name>
    <dbReference type="NCBI Taxonomy" id="1033263"/>
    <lineage>
        <taxon>Eukaryota</taxon>
        <taxon>Fungi</taxon>
        <taxon>Dikarya</taxon>
        <taxon>Basidiomycota</taxon>
        <taxon>Agaricomycotina</taxon>
        <taxon>Agaricomycetes</taxon>
        <taxon>Agaricomycetidae</taxon>
        <taxon>Agaricales</taxon>
        <taxon>Marasmiineae</taxon>
        <taxon>Mycenaceae</taxon>
        <taxon>Mycena</taxon>
    </lineage>
</organism>
<accession>A0AAD7CP20</accession>
<dbReference type="AlphaFoldDB" id="A0AAD7CP20"/>
<dbReference type="Proteomes" id="UP001221757">
    <property type="component" value="Unassembled WGS sequence"/>
</dbReference>
<reference evidence="2" key="1">
    <citation type="submission" date="2023-03" db="EMBL/GenBank/DDBJ databases">
        <title>Massive genome expansion in bonnet fungi (Mycena s.s.) driven by repeated elements and novel gene families across ecological guilds.</title>
        <authorList>
            <consortium name="Lawrence Berkeley National Laboratory"/>
            <person name="Harder C.B."/>
            <person name="Miyauchi S."/>
            <person name="Viragh M."/>
            <person name="Kuo A."/>
            <person name="Thoen E."/>
            <person name="Andreopoulos B."/>
            <person name="Lu D."/>
            <person name="Skrede I."/>
            <person name="Drula E."/>
            <person name="Henrissat B."/>
            <person name="Morin E."/>
            <person name="Kohler A."/>
            <person name="Barry K."/>
            <person name="LaButti K."/>
            <person name="Morin E."/>
            <person name="Salamov A."/>
            <person name="Lipzen A."/>
            <person name="Mereny Z."/>
            <person name="Hegedus B."/>
            <person name="Baldrian P."/>
            <person name="Stursova M."/>
            <person name="Weitz H."/>
            <person name="Taylor A."/>
            <person name="Grigoriev I.V."/>
            <person name="Nagy L.G."/>
            <person name="Martin F."/>
            <person name="Kauserud H."/>
        </authorList>
    </citation>
    <scope>NUCLEOTIDE SEQUENCE</scope>
    <source>
        <strain evidence="2">CBHHK067</strain>
    </source>
</reference>
<sequence>MSLFQRLSREIGSFRLGYSPQRPYPWRWTTPVVLGAFILLAVALAVVNVPLSAYEMDQESTFRPNDTLPPLPFSSLIPEILQHPTGAFSPQILTVGDTIQLNNSIFKFIITAAFNELDNTQPVSSFSYYNNPFSGGCDVVRTDFSCGISEANVLLDEYVH</sequence>
<evidence type="ECO:0000313" key="2">
    <source>
        <dbReference type="EMBL" id="KAJ7655533.1"/>
    </source>
</evidence>
<protein>
    <submittedName>
        <fullName evidence="2">Uncharacterized protein</fullName>
    </submittedName>
</protein>
<keyword evidence="1" id="KW-1133">Transmembrane helix</keyword>
<evidence type="ECO:0000256" key="1">
    <source>
        <dbReference type="SAM" id="Phobius"/>
    </source>
</evidence>
<proteinExistence type="predicted"/>
<keyword evidence="3" id="KW-1185">Reference proteome</keyword>
<gene>
    <name evidence="2" type="ORF">B0H17DRAFT_1146370</name>
</gene>
<comment type="caution">
    <text evidence="2">The sequence shown here is derived from an EMBL/GenBank/DDBJ whole genome shotgun (WGS) entry which is preliminary data.</text>
</comment>
<feature type="transmembrane region" description="Helical" evidence="1">
    <location>
        <begin position="32"/>
        <end position="54"/>
    </location>
</feature>
<evidence type="ECO:0000313" key="3">
    <source>
        <dbReference type="Proteomes" id="UP001221757"/>
    </source>
</evidence>
<name>A0AAD7CP20_MYCRO</name>
<keyword evidence="1" id="KW-0812">Transmembrane</keyword>
<keyword evidence="1" id="KW-0472">Membrane</keyword>